<comment type="caution">
    <text evidence="2">The sequence shown here is derived from an EMBL/GenBank/DDBJ whole genome shotgun (WGS) entry which is preliminary data.</text>
</comment>
<keyword evidence="3" id="KW-1185">Reference proteome</keyword>
<feature type="region of interest" description="Disordered" evidence="1">
    <location>
        <begin position="32"/>
        <end position="53"/>
    </location>
</feature>
<organism evidence="2 3">
    <name type="scientific">Ostreobium quekettii</name>
    <dbReference type="NCBI Taxonomy" id="121088"/>
    <lineage>
        <taxon>Eukaryota</taxon>
        <taxon>Viridiplantae</taxon>
        <taxon>Chlorophyta</taxon>
        <taxon>core chlorophytes</taxon>
        <taxon>Ulvophyceae</taxon>
        <taxon>TCBD clade</taxon>
        <taxon>Bryopsidales</taxon>
        <taxon>Ostreobineae</taxon>
        <taxon>Ostreobiaceae</taxon>
        <taxon>Ostreobium</taxon>
    </lineage>
</organism>
<accession>A0A8S1JEQ1</accession>
<dbReference type="EMBL" id="CAJHUC010002823">
    <property type="protein sequence ID" value="CAD7704432.1"/>
    <property type="molecule type" value="Genomic_DNA"/>
</dbReference>
<reference evidence="2" key="1">
    <citation type="submission" date="2020-12" db="EMBL/GenBank/DDBJ databases">
        <authorList>
            <person name="Iha C."/>
        </authorList>
    </citation>
    <scope>NUCLEOTIDE SEQUENCE</scope>
</reference>
<dbReference type="AlphaFoldDB" id="A0A8S1JEQ1"/>
<name>A0A8S1JEQ1_9CHLO</name>
<protein>
    <submittedName>
        <fullName evidence="2">Uncharacterized protein</fullName>
    </submittedName>
</protein>
<sequence>MHANPPALMNDSPISVDRRSIDLGGSLQSLEALAPGGPAGAQLGGDRSPIMTPSLSPCSSPGVLIHDGMGAATSTGSVGGINSNAGSPARPCFSRLSGYTNDESVRRTMEGSPFVSAPPTLLQGVLGSPAVVQSSPAQSCPVVQSPDCGLTATDPLRMCHSATVPERVSIWSPLVSPIQPIGSGSPIQPTGSASPRLRSSFGDLPHLWSPEGSRAGHATSPQTSPTAHPGHVAPPQICPTACVGHVARGGISRAARASHVAPGEMSPTSGRGVADAVRRCVEEARAARPQVSPDWTLRTHVSPERTLGPQSSPERALGPEEGRVGAHQRAGHRMGRVLSHCGGAVMTVDGVPGQMGQKRGAVGRRAIWAGAAKRDEVEPPFKWIMPS</sequence>
<dbReference type="Proteomes" id="UP000708148">
    <property type="component" value="Unassembled WGS sequence"/>
</dbReference>
<feature type="region of interest" description="Disordered" evidence="1">
    <location>
        <begin position="296"/>
        <end position="330"/>
    </location>
</feature>
<evidence type="ECO:0000256" key="1">
    <source>
        <dbReference type="SAM" id="MobiDB-lite"/>
    </source>
</evidence>
<evidence type="ECO:0000313" key="3">
    <source>
        <dbReference type="Proteomes" id="UP000708148"/>
    </source>
</evidence>
<evidence type="ECO:0000313" key="2">
    <source>
        <dbReference type="EMBL" id="CAD7704432.1"/>
    </source>
</evidence>
<feature type="non-terminal residue" evidence="2">
    <location>
        <position position="387"/>
    </location>
</feature>
<feature type="region of interest" description="Disordered" evidence="1">
    <location>
        <begin position="180"/>
        <end position="232"/>
    </location>
</feature>
<gene>
    <name evidence="2" type="ORF">OSTQU699_LOCUS9787</name>
</gene>
<proteinExistence type="predicted"/>